<evidence type="ECO:0000313" key="1">
    <source>
        <dbReference type="EMBL" id="TGB04624.1"/>
    </source>
</evidence>
<dbReference type="Pfam" id="PF14069">
    <property type="entry name" value="SpoVIF"/>
    <property type="match status" value="1"/>
</dbReference>
<dbReference type="EMBL" id="SRJC01000001">
    <property type="protein sequence ID" value="TGB04624.1"/>
    <property type="molecule type" value="Genomic_DNA"/>
</dbReference>
<organism evidence="1 2">
    <name type="scientific">Halobacillus salinus</name>
    <dbReference type="NCBI Taxonomy" id="192814"/>
    <lineage>
        <taxon>Bacteria</taxon>
        <taxon>Bacillati</taxon>
        <taxon>Bacillota</taxon>
        <taxon>Bacilli</taxon>
        <taxon>Bacillales</taxon>
        <taxon>Bacillaceae</taxon>
        <taxon>Halobacillus</taxon>
    </lineage>
</organism>
<dbReference type="InterPro" id="IPR025942">
    <property type="entry name" value="SpoVIF"/>
</dbReference>
<keyword evidence="2" id="KW-1185">Reference proteome</keyword>
<gene>
    <name evidence="1" type="ORF">E4663_06445</name>
</gene>
<evidence type="ECO:0000313" key="2">
    <source>
        <dbReference type="Proteomes" id="UP000297982"/>
    </source>
</evidence>
<dbReference type="RefSeq" id="WP_079480054.1">
    <property type="nucleotide sequence ID" value="NZ_FVYZ01000004.1"/>
</dbReference>
<sequence length="79" mass="8823">MFGNLEKKTGVKMEDVMKLAQSLQNADFQDEKTVRKVINKVSKLAGKPVSKKKEDMLVKAIINGNVPSDMSAIEKMLKK</sequence>
<dbReference type="AlphaFoldDB" id="A0A4Z0H3Y5"/>
<dbReference type="Proteomes" id="UP000297982">
    <property type="component" value="Unassembled WGS sequence"/>
</dbReference>
<comment type="caution">
    <text evidence="1">The sequence shown here is derived from an EMBL/GenBank/DDBJ whole genome shotgun (WGS) entry which is preliminary data.</text>
</comment>
<dbReference type="OrthoDB" id="2474248at2"/>
<dbReference type="STRING" id="192814.GCA_900166575_01692"/>
<proteinExistence type="predicted"/>
<protein>
    <submittedName>
        <fullName evidence="1">Stage VI sporulation protein F</fullName>
    </submittedName>
</protein>
<name>A0A4Z0H3Y5_9BACI</name>
<accession>A0A4Z0H3Y5</accession>
<reference evidence="1 2" key="1">
    <citation type="journal article" date="2003" name="Int. J. Syst. Evol. Microbiol.">
        <title>Halobacillus salinus sp. nov., isolated from a salt lake on the coast of the East Sea in Korea.</title>
        <authorList>
            <person name="Yoon J.H."/>
            <person name="Kang K.H."/>
            <person name="Park Y.H."/>
        </authorList>
    </citation>
    <scope>NUCLEOTIDE SEQUENCE [LARGE SCALE GENOMIC DNA]</scope>
    <source>
        <strain evidence="1 2">HSL-3</strain>
    </source>
</reference>